<evidence type="ECO:0008006" key="5">
    <source>
        <dbReference type="Google" id="ProtNLM"/>
    </source>
</evidence>
<dbReference type="InterPro" id="IPR002035">
    <property type="entry name" value="VWF_A"/>
</dbReference>
<reference evidence="4" key="1">
    <citation type="submission" date="2016-11" db="EMBL/GenBank/DDBJ databases">
        <authorList>
            <person name="Varghese N."/>
            <person name="Submissions S."/>
        </authorList>
    </citation>
    <scope>NUCLEOTIDE SEQUENCE [LARGE SCALE GENOMIC DNA]</scope>
    <source>
        <strain evidence="4">DSM 22623</strain>
    </source>
</reference>
<dbReference type="InterPro" id="IPR036465">
    <property type="entry name" value="vWFA_dom_sf"/>
</dbReference>
<keyword evidence="4" id="KW-1185">Reference proteome</keyword>
<dbReference type="EMBL" id="FQYP01000008">
    <property type="protein sequence ID" value="SHJ38448.1"/>
    <property type="molecule type" value="Genomic_DNA"/>
</dbReference>
<sequence length="1363" mass="151741">MITKLAEISPGFRRFSKSQFLTESHLNQIVDHFDDQIRLSRINLSGVGVVCGFDITGASNAVTITQGLGITTDGDLLHLYKDSGANKIIDFPRITYTHYRKYDNSKANYTPFFYEDDVQLDLFELLPVKEDSETFPISQLAVNEGEDFRDMVVLIYLEHFERNLNRCSSLSCDGEGIDVVANYKILMTTKANAQYINSLDATISRPNYKNLYYQLPEVMVPKVIPVIEDFQTALTLINLLLSPFQNTQLIQDLKTGFATIFQVLKAPSLQSKFEAKVAELFEFPAELVPNDLQYRYDVLKDVVETYNEIKRLLLELSYSQCVASQNDFPKHLMLGEIFKDGEACYECRHGFYKSAIHTSGAGNRCDDCSEEVNNEEVSVCFDTHKTEQRLFGLVLRAVQQLENFTTDYKLIKVTPSITKGHLGKKAIPFYNKVDKTLLKLWDFDKSSKGREGANISYHTNLIDNKVPLDVYRDKNFFRIEGHQGKNYKEVIEKLKDIKRKKAVSFNIVALGVSSIEVLEENYTSYYVNRRHGLEHRAGVTPRGTLVLVFLEDTPVIGDGGEGDAEIEGVFQPVVADFMVPYLCCDESVLMLELPMETLCFGNDTEPIPFKVTPRDGFVTAQVPRDLNAGIVRDEMGESFFDPKLVSPELIGVPIRFEVNNQDTDAVITIHRKPEPVVTTTVVYDNPFNTEVTVTYNVSGPHIGEIVRYEWDFGDGTIAEVSPDASGNVVRQYDNLPETAPNTITPSLKVNTEFCENTIIIDPITFEDPIVIELELDRNELCVNPADCDIPVHIALLIDESGSINGSEVTEIKNGLTVFVNDQEDSGNLITLCNMNVDDNTLPTRIITQTAITAQTKTQFTNWITNYKTDGNNLAQADYWSSALGYLTGQISSSTPISIPLDIVIIITDGLQTRNFDELRSRISILSGQTHIFYYALSNGVYANGSPSSGDLIAALPNLLGRPPILSNPDFSDIDSADYSSFTDFTQLGQFLSNLKNILDNTIGCIERINITQLQPATGTVTTIGAASINGLLIQDRIITVNPKEFDAYGQVIRLAVDGFDSGTTLLVGRIPEFTITVDPGDIQYNEDNSKAIVTFNVTGDYIPEPFVLNWDFGDGSPIFEGSTLTQEYEYEDLSALEGRSVIVTLTIADPSCGPASQEVQIDFEQPLEEVSLTVGPRICLDSSGETVNELPVPFVVTPADGKVAVVRRANGLRVGTNQLILVAGTFRRYNEPIEFTVNDQPVSATLTVLNKPVYQAKFSRLNRPPLGGEGDVIITEGPIIDGPQPNAFPITFTFVAENISDTDDTDFKFIWDFGDGSSFEGKEIAHRYRVRDVRIRVTVTLTVEGSFCEIDPIQLEIDQVFLG</sequence>
<dbReference type="SUPFAM" id="SSF53300">
    <property type="entry name" value="vWA-like"/>
    <property type="match status" value="1"/>
</dbReference>
<organism evidence="3 4">
    <name type="scientific">Aquimarina spongiae</name>
    <dbReference type="NCBI Taxonomy" id="570521"/>
    <lineage>
        <taxon>Bacteria</taxon>
        <taxon>Pseudomonadati</taxon>
        <taxon>Bacteroidota</taxon>
        <taxon>Flavobacteriia</taxon>
        <taxon>Flavobacteriales</taxon>
        <taxon>Flavobacteriaceae</taxon>
        <taxon>Aquimarina</taxon>
    </lineage>
</organism>
<dbReference type="PROSITE" id="PS50234">
    <property type="entry name" value="VWFA"/>
    <property type="match status" value="1"/>
</dbReference>
<evidence type="ECO:0000313" key="3">
    <source>
        <dbReference type="EMBL" id="SHJ38448.1"/>
    </source>
</evidence>
<dbReference type="Gene3D" id="3.40.50.410">
    <property type="entry name" value="von Willebrand factor, type A domain"/>
    <property type="match status" value="1"/>
</dbReference>
<dbReference type="RefSeq" id="WP_073318973.1">
    <property type="nucleotide sequence ID" value="NZ_FQYP01000008.1"/>
</dbReference>
<dbReference type="PROSITE" id="PS50093">
    <property type="entry name" value="PKD"/>
    <property type="match status" value="1"/>
</dbReference>
<dbReference type="OrthoDB" id="596204at2"/>
<proteinExistence type="predicted"/>
<evidence type="ECO:0000259" key="1">
    <source>
        <dbReference type="PROSITE" id="PS50093"/>
    </source>
</evidence>
<dbReference type="SUPFAM" id="SSF49299">
    <property type="entry name" value="PKD domain"/>
    <property type="match status" value="2"/>
</dbReference>
<dbReference type="InterPro" id="IPR035986">
    <property type="entry name" value="PKD_dom_sf"/>
</dbReference>
<feature type="domain" description="VWFA" evidence="2">
    <location>
        <begin position="792"/>
        <end position="994"/>
    </location>
</feature>
<accession>A0A1M6IVL2</accession>
<dbReference type="Pfam" id="PF00801">
    <property type="entry name" value="PKD"/>
    <property type="match status" value="1"/>
</dbReference>
<feature type="domain" description="PKD" evidence="1">
    <location>
        <begin position="1275"/>
        <end position="1328"/>
    </location>
</feature>
<dbReference type="InterPro" id="IPR013783">
    <property type="entry name" value="Ig-like_fold"/>
</dbReference>
<dbReference type="Proteomes" id="UP000184432">
    <property type="component" value="Unassembled WGS sequence"/>
</dbReference>
<dbReference type="STRING" id="570521.SAMN04488508_10891"/>
<protein>
    <recommendedName>
        <fullName evidence="5">PKD domain-containing protein</fullName>
    </recommendedName>
</protein>
<dbReference type="Gene3D" id="2.60.40.10">
    <property type="entry name" value="Immunoglobulins"/>
    <property type="match status" value="2"/>
</dbReference>
<dbReference type="InterPro" id="IPR000601">
    <property type="entry name" value="PKD_dom"/>
</dbReference>
<evidence type="ECO:0000313" key="4">
    <source>
        <dbReference type="Proteomes" id="UP000184432"/>
    </source>
</evidence>
<gene>
    <name evidence="3" type="ORF">SAMN04488508_10891</name>
</gene>
<name>A0A1M6IVL2_9FLAO</name>
<evidence type="ECO:0000259" key="2">
    <source>
        <dbReference type="PROSITE" id="PS50234"/>
    </source>
</evidence>